<dbReference type="GO" id="GO:0046872">
    <property type="term" value="F:metal ion binding"/>
    <property type="evidence" value="ECO:0007669"/>
    <property type="project" value="UniProtKB-KW"/>
</dbReference>
<name>A0AA41ZJ70_9SPHN</name>
<dbReference type="Proteomes" id="UP001165565">
    <property type="component" value="Unassembled WGS sequence"/>
</dbReference>
<dbReference type="RefSeq" id="WP_265271843.1">
    <property type="nucleotide sequence ID" value="NZ_JANFAV010000028.1"/>
</dbReference>
<comment type="similarity">
    <text evidence="1">Belongs to the Gfa family.</text>
</comment>
<evidence type="ECO:0000256" key="1">
    <source>
        <dbReference type="ARBA" id="ARBA00005495"/>
    </source>
</evidence>
<dbReference type="InterPro" id="IPR006913">
    <property type="entry name" value="CENP-V/GFA"/>
</dbReference>
<evidence type="ECO:0000259" key="4">
    <source>
        <dbReference type="PROSITE" id="PS51891"/>
    </source>
</evidence>
<dbReference type="PROSITE" id="PS51891">
    <property type="entry name" value="CENP_V_GFA"/>
    <property type="match status" value="1"/>
</dbReference>
<evidence type="ECO:0000313" key="5">
    <source>
        <dbReference type="EMBL" id="MCW6537671.1"/>
    </source>
</evidence>
<dbReference type="EMBL" id="JANFAV010000028">
    <property type="protein sequence ID" value="MCW6537671.1"/>
    <property type="molecule type" value="Genomic_DNA"/>
</dbReference>
<protein>
    <submittedName>
        <fullName evidence="5">GFA family protein</fullName>
    </submittedName>
</protein>
<dbReference type="InterPro" id="IPR052355">
    <property type="entry name" value="CENP-V-like"/>
</dbReference>
<dbReference type="SUPFAM" id="SSF51316">
    <property type="entry name" value="Mss4-like"/>
    <property type="match status" value="1"/>
</dbReference>
<dbReference type="PANTHER" id="PTHR28620:SF1">
    <property type="entry name" value="CENP-V_GFA DOMAIN-CONTAINING PROTEIN"/>
    <property type="match status" value="1"/>
</dbReference>
<evidence type="ECO:0000313" key="6">
    <source>
        <dbReference type="Proteomes" id="UP001165565"/>
    </source>
</evidence>
<evidence type="ECO:0000256" key="3">
    <source>
        <dbReference type="ARBA" id="ARBA00022833"/>
    </source>
</evidence>
<accession>A0AA41ZJ70</accession>
<comment type="caution">
    <text evidence="5">The sequence shown here is derived from an EMBL/GenBank/DDBJ whole genome shotgun (WGS) entry which is preliminary data.</text>
</comment>
<evidence type="ECO:0000256" key="2">
    <source>
        <dbReference type="ARBA" id="ARBA00022723"/>
    </source>
</evidence>
<dbReference type="Gene3D" id="2.170.150.70">
    <property type="match status" value="1"/>
</dbReference>
<feature type="domain" description="CENP-V/GFA" evidence="4">
    <location>
        <begin position="16"/>
        <end position="138"/>
    </location>
</feature>
<reference evidence="5" key="1">
    <citation type="submission" date="2022-06" db="EMBL/GenBank/DDBJ databases">
        <title>Sphingomonas sp. nov. isolated from rhizosphere soil of tomato.</title>
        <authorList>
            <person name="Dong H."/>
            <person name="Gao R."/>
        </authorList>
    </citation>
    <scope>NUCLEOTIDE SEQUENCE</scope>
    <source>
        <strain evidence="5">MMSM24</strain>
    </source>
</reference>
<sequence>MADNDSLGHLGEAVVLTGSCHCGAASWTLIGDAGSITACNCTLCRRYGALWAYDYEGERVAVQGAIRTYRRIGKDDPALEIIFCPNCAAVLAWRGLQVEEGGRRRMAVNVRLAPFEAVADLPIDHFDGLDSFEDLPADGRLVQDLWA</sequence>
<dbReference type="Pfam" id="PF04828">
    <property type="entry name" value="GFA"/>
    <property type="match status" value="1"/>
</dbReference>
<dbReference type="AlphaFoldDB" id="A0AA41ZJ70"/>
<dbReference type="PANTHER" id="PTHR28620">
    <property type="entry name" value="CENTROMERE PROTEIN V"/>
    <property type="match status" value="1"/>
</dbReference>
<dbReference type="InterPro" id="IPR011057">
    <property type="entry name" value="Mss4-like_sf"/>
</dbReference>
<gene>
    <name evidence="5" type="ORF">NEE01_23095</name>
</gene>
<keyword evidence="6" id="KW-1185">Reference proteome</keyword>
<keyword evidence="3" id="KW-0862">Zinc</keyword>
<proteinExistence type="inferred from homology"/>
<keyword evidence="2" id="KW-0479">Metal-binding</keyword>
<dbReference type="GO" id="GO:0016846">
    <property type="term" value="F:carbon-sulfur lyase activity"/>
    <property type="evidence" value="ECO:0007669"/>
    <property type="project" value="InterPro"/>
</dbReference>
<organism evidence="5 6">
    <name type="scientific">Sphingomonas lycopersici</name>
    <dbReference type="NCBI Taxonomy" id="2951807"/>
    <lineage>
        <taxon>Bacteria</taxon>
        <taxon>Pseudomonadati</taxon>
        <taxon>Pseudomonadota</taxon>
        <taxon>Alphaproteobacteria</taxon>
        <taxon>Sphingomonadales</taxon>
        <taxon>Sphingomonadaceae</taxon>
        <taxon>Sphingomonas</taxon>
    </lineage>
</organism>